<keyword evidence="2" id="KW-0255">Endonuclease</keyword>
<gene>
    <name evidence="3" type="primary">cas5c</name>
    <name evidence="3" type="ORF">JFN88_07490</name>
</gene>
<keyword evidence="4" id="KW-1185">Reference proteome</keyword>
<dbReference type="InterPro" id="IPR013422">
    <property type="entry name" value="CRISPR-assoc_prot_Cas5_N"/>
</dbReference>
<evidence type="ECO:0000313" key="3">
    <source>
        <dbReference type="EMBL" id="MBJ6361153.1"/>
    </source>
</evidence>
<comment type="caution">
    <text evidence="3">The sequence shown here is derived from an EMBL/GenBank/DDBJ whole genome shotgun (WGS) entry which is preliminary data.</text>
</comment>
<dbReference type="GO" id="GO:0051607">
    <property type="term" value="P:defense response to virus"/>
    <property type="evidence" value="ECO:0007669"/>
    <property type="project" value="UniProtKB-UniRule"/>
</dbReference>
<keyword evidence="2" id="KW-0540">Nuclease</keyword>
<comment type="similarity">
    <text evidence="2">Belongs to the CRISPR-associated protein Cas5 family. Subtype I-C/Dvulg subfamily.</text>
</comment>
<sequence length="223" mass="25860">MGYGIRLLVWGSYACFARSDYKDRRVSYDVMTPSAARGVLESIHWKPAIRWVVDRIDVINEIQLERVSRIEMDPTAAVSGLREPMSGKRPLLSPMPAGEQNLHEGLLLRDVKYVIHAHFVMTPRAGEQDHPEKHYNIFLRRARKRQCFYHPYLGAREFPAIFTLLEDHDMTPLSCYKDQPDRELGCMLWDLDFKHEMKPLYFKAIMRGGTIAVPDLLQKDAKS</sequence>
<dbReference type="Proteomes" id="UP000640274">
    <property type="component" value="Unassembled WGS sequence"/>
</dbReference>
<dbReference type="EMBL" id="JAELUP010000020">
    <property type="protein sequence ID" value="MBJ6361153.1"/>
    <property type="molecule type" value="Genomic_DNA"/>
</dbReference>
<keyword evidence="1 2" id="KW-0051">Antiviral defense</keyword>
<dbReference type="GO" id="GO:0016787">
    <property type="term" value="F:hydrolase activity"/>
    <property type="evidence" value="ECO:0007669"/>
    <property type="project" value="UniProtKB-KW"/>
</dbReference>
<dbReference type="Gene3D" id="3.30.70.2660">
    <property type="match status" value="1"/>
</dbReference>
<dbReference type="GO" id="GO:0043571">
    <property type="term" value="P:maintenance of CRISPR repeat elements"/>
    <property type="evidence" value="ECO:0007669"/>
    <property type="project" value="UniProtKB-UniRule"/>
</dbReference>
<comment type="function">
    <text evidence="2">CRISPR (clustered regularly interspaced short palindromic repeat) is an adaptive immune system that provides protection against mobile genetic elements (viruses, transposable elements and conjugative plasmids). CRISPR clusters contain spacers, sequences complementary to antecedent mobile elements, and target invading nucleic acids. CRISPR clusters are transcribed and processed into CRISPR RNA (crRNA).</text>
</comment>
<dbReference type="NCBIfam" id="TIGR02593">
    <property type="entry name" value="CRISPR_cas5"/>
    <property type="match status" value="1"/>
</dbReference>
<dbReference type="PIRSF" id="PIRSF029950">
    <property type="entry name" value="Cas_CT1134"/>
    <property type="match status" value="1"/>
</dbReference>
<dbReference type="GO" id="GO:0003723">
    <property type="term" value="F:RNA binding"/>
    <property type="evidence" value="ECO:0007669"/>
    <property type="project" value="UniProtKB-UniRule"/>
</dbReference>
<dbReference type="NCBIfam" id="TIGR01876">
    <property type="entry name" value="cas_Cas5d"/>
    <property type="match status" value="1"/>
</dbReference>
<reference evidence="3" key="1">
    <citation type="submission" date="2020-12" db="EMBL/GenBank/DDBJ databases">
        <authorList>
            <person name="Huq M.A."/>
        </authorList>
    </citation>
    <scope>NUCLEOTIDE SEQUENCE</scope>
    <source>
        <strain evidence="3">MAHUQ-46</strain>
    </source>
</reference>
<accession>A0A934J6D8</accession>
<evidence type="ECO:0000256" key="1">
    <source>
        <dbReference type="ARBA" id="ARBA00023118"/>
    </source>
</evidence>
<dbReference type="GO" id="GO:0004519">
    <property type="term" value="F:endonuclease activity"/>
    <property type="evidence" value="ECO:0007669"/>
    <property type="project" value="UniProtKB-UniRule"/>
</dbReference>
<evidence type="ECO:0000256" key="2">
    <source>
        <dbReference type="PIRNR" id="PIRNR029950"/>
    </source>
</evidence>
<dbReference type="Pfam" id="PF09704">
    <property type="entry name" value="Cas_Cas5d"/>
    <property type="match status" value="1"/>
</dbReference>
<dbReference type="InterPro" id="IPR010155">
    <property type="entry name" value="CRISPR-assoc_prot_Cas5d"/>
</dbReference>
<dbReference type="RefSeq" id="WP_199018705.1">
    <property type="nucleotide sequence ID" value="NZ_JAELUP010000020.1"/>
</dbReference>
<keyword evidence="2" id="KW-0694">RNA-binding</keyword>
<dbReference type="InterPro" id="IPR021124">
    <property type="entry name" value="CRISPR-assoc_prot_Cas5"/>
</dbReference>
<dbReference type="AlphaFoldDB" id="A0A934J6D8"/>
<name>A0A934J6D8_9BACL</name>
<organism evidence="3 4">
    <name type="scientific">Paenibacillus roseus</name>
    <dbReference type="NCBI Taxonomy" id="2798579"/>
    <lineage>
        <taxon>Bacteria</taxon>
        <taxon>Bacillati</taxon>
        <taxon>Bacillota</taxon>
        <taxon>Bacilli</taxon>
        <taxon>Bacillales</taxon>
        <taxon>Paenibacillaceae</taxon>
        <taxon>Paenibacillus</taxon>
    </lineage>
</organism>
<proteinExistence type="inferred from homology"/>
<keyword evidence="2" id="KW-0378">Hydrolase</keyword>
<evidence type="ECO:0000313" key="4">
    <source>
        <dbReference type="Proteomes" id="UP000640274"/>
    </source>
</evidence>
<protein>
    <recommendedName>
        <fullName evidence="2">pre-crRNA processing endonuclease</fullName>
        <ecNumber evidence="2">3.1.-.-</ecNumber>
    </recommendedName>
</protein>
<dbReference type="EC" id="3.1.-.-" evidence="2"/>